<dbReference type="EMBL" id="CP010525">
    <property type="protein sequence ID" value="AJO21371.1"/>
    <property type="molecule type" value="Genomic_DNA"/>
</dbReference>
<accession>A0AAN0WAI3</accession>
<reference evidence="2" key="1">
    <citation type="submission" date="2015-01" db="EMBL/GenBank/DDBJ databases">
        <title>Comparative genome analysis of Bacillus coagulans HM-08, Clostridium butyricum HM-68, Bacillus subtilis HM-66 and Bacillus paralicheniformis BL-09.</title>
        <authorList>
            <person name="Zhang H."/>
        </authorList>
    </citation>
    <scope>NUCLEOTIDE SEQUENCE [LARGE SCALE GENOMIC DNA]</scope>
    <source>
        <strain evidence="2">HM-08</strain>
    </source>
</reference>
<proteinExistence type="predicted"/>
<evidence type="ECO:0000313" key="2">
    <source>
        <dbReference type="Proteomes" id="UP000032024"/>
    </source>
</evidence>
<gene>
    <name evidence="1" type="ORF">SB48_HM08orf00886</name>
</gene>
<evidence type="ECO:0000313" key="1">
    <source>
        <dbReference type="EMBL" id="AJO21371.1"/>
    </source>
</evidence>
<organism evidence="1 2">
    <name type="scientific">Heyndrickxia coagulans</name>
    <name type="common">Weizmannia coagulans</name>
    <dbReference type="NCBI Taxonomy" id="1398"/>
    <lineage>
        <taxon>Bacteria</taxon>
        <taxon>Bacillati</taxon>
        <taxon>Bacillota</taxon>
        <taxon>Bacilli</taxon>
        <taxon>Bacillales</taxon>
        <taxon>Bacillaceae</taxon>
        <taxon>Heyndrickxia</taxon>
    </lineage>
</organism>
<protein>
    <recommendedName>
        <fullName evidence="3">Transposase</fullName>
    </recommendedName>
</protein>
<sequence>MKNHTRYNNKEKTAILFNKQFAAFLKCYFNHLTEIFKLNRS</sequence>
<evidence type="ECO:0008006" key="3">
    <source>
        <dbReference type="Google" id="ProtNLM"/>
    </source>
</evidence>
<name>A0AAN0WAI3_HEYCO</name>
<dbReference type="AlphaFoldDB" id="A0AAN0WAI3"/>
<keyword evidence="2" id="KW-1185">Reference proteome</keyword>
<dbReference type="Proteomes" id="UP000032024">
    <property type="component" value="Chromosome"/>
</dbReference>